<evidence type="ECO:0000256" key="4">
    <source>
        <dbReference type="ARBA" id="ARBA00023263"/>
    </source>
</evidence>
<evidence type="ECO:0000313" key="7">
    <source>
        <dbReference type="EMBL" id="CAB5692359.1"/>
    </source>
</evidence>
<dbReference type="EMBL" id="NOWC01000007">
    <property type="protein sequence ID" value="OZS75044.1"/>
    <property type="molecule type" value="Genomic_DNA"/>
</dbReference>
<feature type="domain" description="Fimbrial-type adhesion" evidence="6">
    <location>
        <begin position="31"/>
        <end position="175"/>
    </location>
</feature>
<evidence type="ECO:0000259" key="6">
    <source>
        <dbReference type="Pfam" id="PF00419"/>
    </source>
</evidence>
<reference evidence="8 9" key="1">
    <citation type="submission" date="2017-07" db="EMBL/GenBank/DDBJ databases">
        <title>blaIMP-27 on transferable plasmids in Proteus mirabilis and Providencia rettgeri.</title>
        <authorList>
            <person name="Potter R."/>
        </authorList>
    </citation>
    <scope>NUCLEOTIDE SEQUENCE [LARGE SCALE GENOMIC DNA]</scope>
    <source>
        <strain evidence="8 9">PR1</strain>
    </source>
</reference>
<evidence type="ECO:0000256" key="1">
    <source>
        <dbReference type="ARBA" id="ARBA00004561"/>
    </source>
</evidence>
<accession>A0A264VUN8</accession>
<evidence type="ECO:0000256" key="2">
    <source>
        <dbReference type="ARBA" id="ARBA00006671"/>
    </source>
</evidence>
<dbReference type="PANTHER" id="PTHR33420:SF12">
    <property type="entry name" value="FIMBRIN-LIKE PROTEIN FIMI-RELATED"/>
    <property type="match status" value="1"/>
</dbReference>
<dbReference type="Pfam" id="PF00419">
    <property type="entry name" value="Fimbrial"/>
    <property type="match status" value="1"/>
</dbReference>
<dbReference type="Proteomes" id="UP000834611">
    <property type="component" value="Unassembled WGS sequence"/>
</dbReference>
<name>A0A264VUN8_PRORE</name>
<evidence type="ECO:0000256" key="5">
    <source>
        <dbReference type="SAM" id="SignalP"/>
    </source>
</evidence>
<comment type="caution">
    <text evidence="8">The sequence shown here is derived from an EMBL/GenBank/DDBJ whole genome shotgun (WGS) entry which is preliminary data.</text>
</comment>
<dbReference type="Proteomes" id="UP000216001">
    <property type="component" value="Unassembled WGS sequence"/>
</dbReference>
<proteinExistence type="inferred from homology"/>
<feature type="chain" id="PRO_5012582681" evidence="5">
    <location>
        <begin position="26"/>
        <end position="176"/>
    </location>
</feature>
<dbReference type="InterPro" id="IPR050263">
    <property type="entry name" value="Bact_Fimbrial_Adh_Pro"/>
</dbReference>
<evidence type="ECO:0000256" key="3">
    <source>
        <dbReference type="ARBA" id="ARBA00022729"/>
    </source>
</evidence>
<dbReference type="InterPro" id="IPR000259">
    <property type="entry name" value="Adhesion_dom_fimbrial"/>
</dbReference>
<dbReference type="SUPFAM" id="SSF49401">
    <property type="entry name" value="Bacterial adhesins"/>
    <property type="match status" value="1"/>
</dbReference>
<dbReference type="GO" id="GO:0043709">
    <property type="term" value="P:cell adhesion involved in single-species biofilm formation"/>
    <property type="evidence" value="ECO:0007669"/>
    <property type="project" value="TreeGrafter"/>
</dbReference>
<keyword evidence="3 5" id="KW-0732">Signal</keyword>
<reference evidence="7" key="2">
    <citation type="submission" date="2020-05" db="EMBL/GenBank/DDBJ databases">
        <authorList>
            <person name="Delgado-Blas J."/>
        </authorList>
    </citation>
    <scope>NUCLEOTIDE SEQUENCE</scope>
    <source>
        <strain evidence="7">BB1453</strain>
    </source>
</reference>
<organism evidence="8 9">
    <name type="scientific">Providencia rettgeri</name>
    <dbReference type="NCBI Taxonomy" id="587"/>
    <lineage>
        <taxon>Bacteria</taxon>
        <taxon>Pseudomonadati</taxon>
        <taxon>Pseudomonadota</taxon>
        <taxon>Gammaproteobacteria</taxon>
        <taxon>Enterobacterales</taxon>
        <taxon>Morganellaceae</taxon>
        <taxon>Providencia</taxon>
    </lineage>
</organism>
<dbReference type="GO" id="GO:0009289">
    <property type="term" value="C:pilus"/>
    <property type="evidence" value="ECO:0007669"/>
    <property type="project" value="UniProtKB-SubCell"/>
</dbReference>
<dbReference type="EMBL" id="CAHPSF010000004">
    <property type="protein sequence ID" value="CAB5692359.1"/>
    <property type="molecule type" value="Genomic_DNA"/>
</dbReference>
<keyword evidence="4" id="KW-0281">Fimbrium</keyword>
<dbReference type="GeneID" id="92273896"/>
<evidence type="ECO:0000313" key="9">
    <source>
        <dbReference type="Proteomes" id="UP000216001"/>
    </source>
</evidence>
<dbReference type="RefSeq" id="WP_004262411.1">
    <property type="nucleotide sequence ID" value="NZ_ABDWLN020000053.1"/>
</dbReference>
<feature type="signal peptide" evidence="5">
    <location>
        <begin position="1"/>
        <end position="25"/>
    </location>
</feature>
<comment type="similarity">
    <text evidence="2">Belongs to the fimbrial protein family.</text>
</comment>
<dbReference type="InterPro" id="IPR036937">
    <property type="entry name" value="Adhesion_dom_fimbrial_sf"/>
</dbReference>
<comment type="subcellular location">
    <subcellularLocation>
        <location evidence="1">Fimbrium</location>
    </subcellularLocation>
</comment>
<dbReference type="PANTHER" id="PTHR33420">
    <property type="entry name" value="FIMBRIAL SUBUNIT ELFA-RELATED"/>
    <property type="match status" value="1"/>
</dbReference>
<dbReference type="InterPro" id="IPR008966">
    <property type="entry name" value="Adhesion_dom_sf"/>
</dbReference>
<sequence length="176" mass="18760">MNISRLFRGTVLVAGISFVSSGALALDASVQIKGKIKLMGCEVDTGSKDQTVDFKRVNVPVSYPSGSVVAEKPFTIKLQNCESTAVADVSMSGTPDSFNADYFALDSTSQDSAKGIALRIKSTNGDVQNPSGKVVTWRFNSSSSEQLLTYNGALIKTSDITNGKVNVNAEFSVNYR</sequence>
<evidence type="ECO:0000313" key="8">
    <source>
        <dbReference type="EMBL" id="OZS75044.1"/>
    </source>
</evidence>
<protein>
    <submittedName>
        <fullName evidence="7">Long polar fimbrial protein LpfE</fullName>
    </submittedName>
    <submittedName>
        <fullName evidence="8">Type 1 fimbrial protein</fullName>
    </submittedName>
</protein>
<dbReference type="AlphaFoldDB" id="A0A264VUN8"/>
<dbReference type="Gene3D" id="2.60.40.1090">
    <property type="entry name" value="Fimbrial-type adhesion domain"/>
    <property type="match status" value="1"/>
</dbReference>
<gene>
    <name evidence="7" type="primary">fimF_2</name>
    <name evidence="8" type="ORF">CHI95_07800</name>
    <name evidence="7" type="ORF">GHA_02008</name>
</gene>